<proteinExistence type="predicted"/>
<comment type="caution">
    <text evidence="2">The sequence shown here is derived from an EMBL/GenBank/DDBJ whole genome shotgun (WGS) entry which is preliminary data.</text>
</comment>
<gene>
    <name evidence="2" type="ORF">JXQ802_LOCUS43722</name>
    <name evidence="1" type="ORF">PYM288_LOCUS10135</name>
</gene>
<dbReference type="EMBL" id="CAJNOH010000156">
    <property type="protein sequence ID" value="CAF0913279.1"/>
    <property type="molecule type" value="Genomic_DNA"/>
</dbReference>
<dbReference type="AlphaFoldDB" id="A0A815WYS6"/>
<name>A0A815WYS6_9BILA</name>
<evidence type="ECO:0008006" key="4">
    <source>
        <dbReference type="Google" id="ProtNLM"/>
    </source>
</evidence>
<accession>A0A815WYS6</accession>
<evidence type="ECO:0000313" key="2">
    <source>
        <dbReference type="EMBL" id="CAF1552217.1"/>
    </source>
</evidence>
<evidence type="ECO:0000313" key="1">
    <source>
        <dbReference type="EMBL" id="CAF0913279.1"/>
    </source>
</evidence>
<sequence>MVDINSSSDVSNAAMDIGIDDSSSQTIQMNGNLTNIITKEVVKLKLNSTSSSHRTCCICSSNLKNNSANISSEDRDFLFFTRNIWIPKGARCCSDHLINHRLKKEAIDEIKPLSIREEELNSSDVQLLLSKSQILFENQNRRFNFDDLRGLTDDEYRLLTSLSKDDFNEFVEIVSSSSIRNSSNRSIRTAVGIYLCKLYLGLSNRLLACWWCDCNIGGRFLGCCSHISSAIWFLCYERWQTRQRHMSSGSYMTLATDAIQVSDFYDSSDNEDDNISRYSLL</sequence>
<dbReference type="EMBL" id="CAJNOL010003214">
    <property type="protein sequence ID" value="CAF1552217.1"/>
    <property type="molecule type" value="Genomic_DNA"/>
</dbReference>
<organism evidence="2 3">
    <name type="scientific">Rotaria sordida</name>
    <dbReference type="NCBI Taxonomy" id="392033"/>
    <lineage>
        <taxon>Eukaryota</taxon>
        <taxon>Metazoa</taxon>
        <taxon>Spiralia</taxon>
        <taxon>Gnathifera</taxon>
        <taxon>Rotifera</taxon>
        <taxon>Eurotatoria</taxon>
        <taxon>Bdelloidea</taxon>
        <taxon>Philodinida</taxon>
        <taxon>Philodinidae</taxon>
        <taxon>Rotaria</taxon>
    </lineage>
</organism>
<reference evidence="2" key="1">
    <citation type="submission" date="2021-02" db="EMBL/GenBank/DDBJ databases">
        <authorList>
            <person name="Nowell W R."/>
        </authorList>
    </citation>
    <scope>NUCLEOTIDE SEQUENCE</scope>
</reference>
<protein>
    <recommendedName>
        <fullName evidence="4">SWIM-type domain-containing protein</fullName>
    </recommendedName>
</protein>
<dbReference type="Proteomes" id="UP000663854">
    <property type="component" value="Unassembled WGS sequence"/>
</dbReference>
<keyword evidence="3" id="KW-1185">Reference proteome</keyword>
<dbReference type="Proteomes" id="UP000663870">
    <property type="component" value="Unassembled WGS sequence"/>
</dbReference>
<evidence type="ECO:0000313" key="3">
    <source>
        <dbReference type="Proteomes" id="UP000663870"/>
    </source>
</evidence>